<dbReference type="Proteomes" id="UP000606600">
    <property type="component" value="Unassembled WGS sequence"/>
</dbReference>
<organism evidence="2 3">
    <name type="scientific">Mucilaginibacter pankratovii</name>
    <dbReference type="NCBI Taxonomy" id="2772110"/>
    <lineage>
        <taxon>Bacteria</taxon>
        <taxon>Pseudomonadati</taxon>
        <taxon>Bacteroidota</taxon>
        <taxon>Sphingobacteriia</taxon>
        <taxon>Sphingobacteriales</taxon>
        <taxon>Sphingobacteriaceae</taxon>
        <taxon>Mucilaginibacter</taxon>
    </lineage>
</organism>
<comment type="caution">
    <text evidence="2">The sequence shown here is derived from an EMBL/GenBank/DDBJ whole genome shotgun (WGS) entry which is preliminary data.</text>
</comment>
<feature type="transmembrane region" description="Helical" evidence="1">
    <location>
        <begin position="127"/>
        <end position="147"/>
    </location>
</feature>
<protein>
    <submittedName>
        <fullName evidence="2">Uncharacterized protein</fullName>
    </submittedName>
</protein>
<keyword evidence="1" id="KW-0472">Membrane</keyword>
<keyword evidence="1" id="KW-1133">Transmembrane helix</keyword>
<accession>A0ABR7WZ28</accession>
<dbReference type="EMBL" id="JACWMY010000014">
    <property type="protein sequence ID" value="MBD1366709.1"/>
    <property type="molecule type" value="Genomic_DNA"/>
</dbReference>
<gene>
    <name evidence="2" type="ORF">IDJ77_23055</name>
</gene>
<reference evidence="2 3" key="1">
    <citation type="submission" date="2020-09" db="EMBL/GenBank/DDBJ databases">
        <title>Novel species of Mucilaginibacter isolated from a glacier on the Tibetan Plateau.</title>
        <authorList>
            <person name="Liu Q."/>
            <person name="Xin Y.-H."/>
        </authorList>
    </citation>
    <scope>NUCLEOTIDE SEQUENCE [LARGE SCALE GENOMIC DNA]</scope>
    <source>
        <strain evidence="2 3">ZT4R22</strain>
    </source>
</reference>
<sequence length="152" mass="17508">MSWGSKLTYTYKIETELSKADFIERFKNLNHRAIHNTGWQSISNYPDYSTMGFLEDGIVIKNFNSSESGKGTVYNVFIKLSEKRVSRTELNVSFKNIDGDIPPIYGSIMFESGAIIMALMLKFILKFSTVVTIIFYLYDSIFYYTLLGKLKK</sequence>
<evidence type="ECO:0000256" key="1">
    <source>
        <dbReference type="SAM" id="Phobius"/>
    </source>
</evidence>
<name>A0ABR7WZ28_9SPHI</name>
<proteinExistence type="predicted"/>
<keyword evidence="3" id="KW-1185">Reference proteome</keyword>
<evidence type="ECO:0000313" key="3">
    <source>
        <dbReference type="Proteomes" id="UP000606600"/>
    </source>
</evidence>
<keyword evidence="1" id="KW-0812">Transmembrane</keyword>
<dbReference type="RefSeq" id="WP_191191350.1">
    <property type="nucleotide sequence ID" value="NZ_JACWMY010000014.1"/>
</dbReference>
<evidence type="ECO:0000313" key="2">
    <source>
        <dbReference type="EMBL" id="MBD1366709.1"/>
    </source>
</evidence>